<proteinExistence type="predicted"/>
<dbReference type="Proteomes" id="UP001597368">
    <property type="component" value="Unassembled WGS sequence"/>
</dbReference>
<sequence length="55" mass="5566">MEDDRESGFELFAKVGIGECAVEGCAVDAGFASEGLDVALAAGWQVAATSLAACR</sequence>
<dbReference type="EMBL" id="JBHUFV010000051">
    <property type="protein sequence ID" value="MFD1936614.1"/>
    <property type="molecule type" value="Genomic_DNA"/>
</dbReference>
<name>A0ABW4T8A4_9ACTN</name>
<comment type="caution">
    <text evidence="1">The sequence shown here is derived from an EMBL/GenBank/DDBJ whole genome shotgun (WGS) entry which is preliminary data.</text>
</comment>
<gene>
    <name evidence="1" type="ORF">ACFSKW_34590</name>
</gene>
<accession>A0ABW4T8A4</accession>
<organism evidence="1 2">
    <name type="scientific">Nonomuraea mangrovi</name>
    <dbReference type="NCBI Taxonomy" id="2316207"/>
    <lineage>
        <taxon>Bacteria</taxon>
        <taxon>Bacillati</taxon>
        <taxon>Actinomycetota</taxon>
        <taxon>Actinomycetes</taxon>
        <taxon>Streptosporangiales</taxon>
        <taxon>Streptosporangiaceae</taxon>
        <taxon>Nonomuraea</taxon>
    </lineage>
</organism>
<protein>
    <submittedName>
        <fullName evidence="1">Uncharacterized protein</fullName>
    </submittedName>
</protein>
<reference evidence="2" key="1">
    <citation type="journal article" date="2019" name="Int. J. Syst. Evol. Microbiol.">
        <title>The Global Catalogue of Microorganisms (GCM) 10K type strain sequencing project: providing services to taxonomists for standard genome sequencing and annotation.</title>
        <authorList>
            <consortium name="The Broad Institute Genomics Platform"/>
            <consortium name="The Broad Institute Genome Sequencing Center for Infectious Disease"/>
            <person name="Wu L."/>
            <person name="Ma J."/>
        </authorList>
    </citation>
    <scope>NUCLEOTIDE SEQUENCE [LARGE SCALE GENOMIC DNA]</scope>
    <source>
        <strain evidence="2">ICMP 6774ER</strain>
    </source>
</reference>
<dbReference type="RefSeq" id="WP_379577056.1">
    <property type="nucleotide sequence ID" value="NZ_JBHUFV010000051.1"/>
</dbReference>
<evidence type="ECO:0000313" key="2">
    <source>
        <dbReference type="Proteomes" id="UP001597368"/>
    </source>
</evidence>
<keyword evidence="2" id="KW-1185">Reference proteome</keyword>
<evidence type="ECO:0000313" key="1">
    <source>
        <dbReference type="EMBL" id="MFD1936614.1"/>
    </source>
</evidence>